<dbReference type="PANTHER" id="PTHR28511">
    <property type="entry name" value="ENDONUCLEASE V"/>
    <property type="match status" value="1"/>
</dbReference>
<comment type="subcellular location">
    <subcellularLocation>
        <location evidence="1 6">Cytoplasm</location>
    </subcellularLocation>
</comment>
<comment type="similarity">
    <text evidence="6">Belongs to the endonuclease V family.</text>
</comment>
<dbReference type="HAMAP" id="MF_00801">
    <property type="entry name" value="Endonuclease_5"/>
    <property type="match status" value="1"/>
</dbReference>
<comment type="catalytic activity">
    <reaction evidence="6">
        <text>Endonucleolytic cleavage at apurinic or apyrimidinic sites to products with a 5'-phosphate.</text>
        <dbReference type="EC" id="3.1.21.7"/>
    </reaction>
</comment>
<accession>A0ABN1EKN8</accession>
<keyword evidence="6" id="KW-0460">Magnesium</keyword>
<keyword evidence="6" id="KW-0479">Metal-binding</keyword>
<keyword evidence="8" id="KW-1185">Reference proteome</keyword>
<evidence type="ECO:0000256" key="5">
    <source>
        <dbReference type="ARBA" id="ARBA00022801"/>
    </source>
</evidence>
<dbReference type="Gene3D" id="3.30.2170.10">
    <property type="entry name" value="archaeoglobus fulgidus dsm 4304 superfamily"/>
    <property type="match status" value="1"/>
</dbReference>
<sequence>MTGRPAVPAEWLDPSDPAAARRVQAALAERVVREDALGEVRLLGGVDVSNNRFDPEGRVFAAVVALSVPDLRVAETAGAAARAAMPYIPGLLGFREIPALLAAWGKLGAKPDLLLVDGHGVAHPRGLGIAAHLGVVLDVPSVGVAKSVLVGAEDPPLADEAGAETPLVWRGERIGTALRTRRRANPLYVSVGHRVSLETAVAWVRRAAGGYRLPEPTRQAHLAANALRVAEAGAPR</sequence>
<dbReference type="EMBL" id="BAAAFZ010000006">
    <property type="protein sequence ID" value="GAA0568296.1"/>
    <property type="molecule type" value="Genomic_DNA"/>
</dbReference>
<evidence type="ECO:0000313" key="8">
    <source>
        <dbReference type="Proteomes" id="UP001501588"/>
    </source>
</evidence>
<dbReference type="InterPro" id="IPR007581">
    <property type="entry name" value="Endonuclease-V"/>
</dbReference>
<protein>
    <recommendedName>
        <fullName evidence="6">Endonuclease V</fullName>
        <ecNumber evidence="6">3.1.21.7</ecNumber>
    </recommendedName>
    <alternativeName>
        <fullName evidence="6">Deoxyinosine 3'endonuclease</fullName>
    </alternativeName>
    <alternativeName>
        <fullName evidence="6">Deoxyribonuclease V</fullName>
        <shortName evidence="6">DNase V</shortName>
    </alternativeName>
</protein>
<keyword evidence="6" id="KW-0234">DNA repair</keyword>
<keyword evidence="6" id="KW-0227">DNA damage</keyword>
<evidence type="ECO:0000256" key="6">
    <source>
        <dbReference type="HAMAP-Rule" id="MF_00801"/>
    </source>
</evidence>
<evidence type="ECO:0000256" key="4">
    <source>
        <dbReference type="ARBA" id="ARBA00022759"/>
    </source>
</evidence>
<organism evidence="7 8">
    <name type="scientific">Craurococcus roseus</name>
    <dbReference type="NCBI Taxonomy" id="77585"/>
    <lineage>
        <taxon>Bacteria</taxon>
        <taxon>Pseudomonadati</taxon>
        <taxon>Pseudomonadota</taxon>
        <taxon>Alphaproteobacteria</taxon>
        <taxon>Acetobacterales</taxon>
        <taxon>Acetobacteraceae</taxon>
        <taxon>Craurococcus</taxon>
    </lineage>
</organism>
<dbReference type="PANTHER" id="PTHR28511:SF1">
    <property type="entry name" value="ENDONUCLEASE V"/>
    <property type="match status" value="1"/>
</dbReference>
<reference evidence="7 8" key="1">
    <citation type="journal article" date="2019" name="Int. J. Syst. Evol. Microbiol.">
        <title>The Global Catalogue of Microorganisms (GCM) 10K type strain sequencing project: providing services to taxonomists for standard genome sequencing and annotation.</title>
        <authorList>
            <consortium name="The Broad Institute Genomics Platform"/>
            <consortium name="The Broad Institute Genome Sequencing Center for Infectious Disease"/>
            <person name="Wu L."/>
            <person name="Ma J."/>
        </authorList>
    </citation>
    <scope>NUCLEOTIDE SEQUENCE [LARGE SCALE GENOMIC DNA]</scope>
    <source>
        <strain evidence="7 8">JCM 9933</strain>
    </source>
</reference>
<comment type="cofactor">
    <cofactor evidence="6">
        <name>Mg(2+)</name>
        <dbReference type="ChEBI" id="CHEBI:18420"/>
    </cofactor>
</comment>
<evidence type="ECO:0000256" key="2">
    <source>
        <dbReference type="ARBA" id="ARBA00022490"/>
    </source>
</evidence>
<dbReference type="Pfam" id="PF04493">
    <property type="entry name" value="Endonuclease_5"/>
    <property type="match status" value="1"/>
</dbReference>
<evidence type="ECO:0000256" key="3">
    <source>
        <dbReference type="ARBA" id="ARBA00022722"/>
    </source>
</evidence>
<evidence type="ECO:0000313" key="7">
    <source>
        <dbReference type="EMBL" id="GAA0568296.1"/>
    </source>
</evidence>
<feature type="binding site" evidence="6">
    <location>
        <position position="117"/>
    </location>
    <ligand>
        <name>Mg(2+)</name>
        <dbReference type="ChEBI" id="CHEBI:18420"/>
    </ligand>
</feature>
<dbReference type="CDD" id="cd06559">
    <property type="entry name" value="Endonuclease_V"/>
    <property type="match status" value="1"/>
</dbReference>
<dbReference type="EC" id="3.1.21.7" evidence="6"/>
<feature type="binding site" evidence="6">
    <location>
        <position position="47"/>
    </location>
    <ligand>
        <name>Mg(2+)</name>
        <dbReference type="ChEBI" id="CHEBI:18420"/>
    </ligand>
</feature>
<dbReference type="RefSeq" id="WP_343893352.1">
    <property type="nucleotide sequence ID" value="NZ_BAAAFZ010000006.1"/>
</dbReference>
<evidence type="ECO:0000256" key="1">
    <source>
        <dbReference type="ARBA" id="ARBA00004496"/>
    </source>
</evidence>
<keyword evidence="3 6" id="KW-0540">Nuclease</keyword>
<comment type="function">
    <text evidence="6">DNA repair enzyme involved in the repair of deaminated bases. Selectively cleaves double-stranded DNA at the second phosphodiester bond 3' to a deoxyinosine leaving behind the intact lesion on the nicked DNA.</text>
</comment>
<comment type="caution">
    <text evidence="7">The sequence shown here is derived from an EMBL/GenBank/DDBJ whole genome shotgun (WGS) entry which is preliminary data.</text>
</comment>
<dbReference type="NCBIfam" id="NF008629">
    <property type="entry name" value="PRK11617.1"/>
    <property type="match status" value="1"/>
</dbReference>
<keyword evidence="4 6" id="KW-0255">Endonuclease</keyword>
<proteinExistence type="inferred from homology"/>
<dbReference type="Proteomes" id="UP001501588">
    <property type="component" value="Unassembled WGS sequence"/>
</dbReference>
<keyword evidence="2 6" id="KW-0963">Cytoplasm</keyword>
<name>A0ABN1EKN8_9PROT</name>
<gene>
    <name evidence="6 7" type="primary">nfi</name>
    <name evidence="7" type="ORF">GCM10009416_02950</name>
</gene>
<keyword evidence="5 6" id="KW-0378">Hydrolase</keyword>
<feature type="site" description="Interaction with target DNA" evidence="6">
    <location>
        <position position="87"/>
    </location>
</feature>